<feature type="transmembrane region" description="Helical" evidence="18">
    <location>
        <begin position="345"/>
        <end position="366"/>
    </location>
</feature>
<dbReference type="PROSITE" id="PS50082">
    <property type="entry name" value="WD_REPEATS_2"/>
    <property type="match status" value="1"/>
</dbReference>
<dbReference type="Pfam" id="PF24006">
    <property type="entry name" value="SCAP_N"/>
    <property type="match status" value="1"/>
</dbReference>
<dbReference type="InterPro" id="IPR053958">
    <property type="entry name" value="HMGCR/SNAP/NPC1-like_SSD"/>
</dbReference>
<keyword evidence="12" id="KW-0446">Lipid-binding</keyword>
<sequence length="1047" mass="118225">MISEGNIFPSRISRWYYRHGLRCASHPHRFLAFTALLVLICGYPLWRLSTTGSHHFDEGGSDPAPEWFRGPPLAFVQQIIVRSAVYPWDSEDTNLADAFRAPLYTSFKVSEIVTNHQCSSTSNNTQRRISLHDLCLQVQESSSGSSGLLPQYSCLVVSPALIWHRDPQRFLQDAHIFDSLFGLRETKELFFGLPWRETGLRKSSDKNQHRVLSYAVSLLLEKYDRNYISSLENALAKQFPLSRVNNSNSTRSTHNSHLHFRYVHHLAEFLPLTVVYMTMTFYVYFSLSKVALLRSKFLLASATVGNVILSTIIAIGICLWIRLNPTLNGNPLVSPRASPCVASEILPYLLVIIGLENSLCITNSVVNCTPRGAKIHLAQGLSREGWSIVKTLLTELSVLTVAFFTFVPSIQEFCLYALIGVVTDYVLQHVFFATLLSLDLQRKEKDDERTLVPNPRNHNRMARVFAGPTQSSVLDKVPRRLQLLYIWTRFRFVQRSLMAVMIVWIVLLVQHSGIIESFRPLPHNFTSNLNLMSVQDIKDKLSLTLPKEFFKRFEGLHQDREADQPFSEFAALRNQKSSWKDLPTLHWTALFGFYNMSLWGRYITVLPEIHVAIPIARTEAVKFRHHEDTSFQFYPEWSLLPEPNESLEALARPLFIILLVPTFLFILYLLIVLYRCVCTRNYAQWRAQWHTRGFESAMVSPDDVKAGPLFHETFPLRLSGHSLPITEIACSEYKNLVVSASVDGEIRVWDGTNGGCLQVIKNHDDDRVWAMTCYGNWLIISAVRGGSGRLELWHALESKKYSTVDCDSPVTSIATQGRLIMAASMSGQLSSFVVDMDKHRKTCLAINGGVTAHSNPVTALCFPEGSHVLTGSLDRLVKVFSADELACVYTLHGHGGAISGLCADERQAVSACLHGMLCLWDLLTGTCIYSLNAHKGSISSVRISALYVISCSETEGRFRVWERTQGHLLHSRQVRCRQMELLSDDVLVTCADDILLWDVHCAEQIQMVQLSGEVGIRVLRKAHGNLICDSGHDLCVVFFPALTNKME</sequence>
<evidence type="ECO:0000256" key="16">
    <source>
        <dbReference type="ARBA" id="ARBA00045958"/>
    </source>
</evidence>
<dbReference type="AlphaFoldDB" id="A0AAJ7L652"/>
<evidence type="ECO:0000313" key="20">
    <source>
        <dbReference type="Proteomes" id="UP000694867"/>
    </source>
</evidence>
<feature type="domain" description="SSD" evidence="19">
    <location>
        <begin position="268"/>
        <end position="438"/>
    </location>
</feature>
<dbReference type="SUPFAM" id="SSF50998">
    <property type="entry name" value="Quinoprotein alcohol dehydrogenase-like"/>
    <property type="match status" value="1"/>
</dbReference>
<protein>
    <recommendedName>
        <fullName evidence="5">Sterol regulatory element-binding protein cleavage-activating protein</fullName>
    </recommendedName>
</protein>
<dbReference type="GO" id="GO:0032933">
    <property type="term" value="P:SREBP signaling pathway"/>
    <property type="evidence" value="ECO:0007669"/>
    <property type="project" value="InterPro"/>
</dbReference>
<comment type="function">
    <text evidence="16">Escort protein required for cholesterol as well as lipid homeostasis. Regulates export of the SCAP-SREBP complex from the endoplasmic reticulum to the Golgi upon low cholesterol, thereby regulating the processing of sterol regulatory element-binding proteins (SREBPs) SREBF1/SREBP1 and SREBF2/SREBP2. At high sterol concentrations, formation of a ternary complex with INSIG (INSIG1 or INSIG2) leads to mask the ER export signal in SCAP, promoting retention of the complex in the endoplasmic reticulum. Low sterol concentrations trigger release of INSIG, a conformational change in the SSD domain of SCAP, unmasking of the ER export signal, promoting recruitment into COPII-coated vesicles and transport of the SCAP-SREBP to the Golgi: in the Golgi, SREBPs are then processed, releasing the transcription factor fragment of SREBPs from the membrane, its import into the nucleus and up-regulation of LDLR, INSIG1 and the mevalonate pathway. Binds cholesterol via its SSD domain.</text>
</comment>
<keyword evidence="11" id="KW-0443">Lipid metabolism</keyword>
<dbReference type="PROSITE" id="PS50294">
    <property type="entry name" value="WD_REPEATS_REGION"/>
    <property type="match status" value="1"/>
</dbReference>
<comment type="similarity">
    <text evidence="4">Belongs to the WD repeat SCAP family.</text>
</comment>
<feature type="transmembrane region" description="Helical" evidence="18">
    <location>
        <begin position="497"/>
        <end position="515"/>
    </location>
</feature>
<dbReference type="KEGG" id="goe:100905599"/>
<feature type="transmembrane region" description="Helical" evidence="18">
    <location>
        <begin position="654"/>
        <end position="677"/>
    </location>
</feature>
<evidence type="ECO:0000256" key="18">
    <source>
        <dbReference type="SAM" id="Phobius"/>
    </source>
</evidence>
<dbReference type="PANTHER" id="PTHR46378:SF1">
    <property type="entry name" value="STEROL REGULATORY ELEMENT-BINDING PROTEIN CLEAVAGE-ACTIVATING PROTEIN"/>
    <property type="match status" value="1"/>
</dbReference>
<evidence type="ECO:0000256" key="10">
    <source>
        <dbReference type="ARBA" id="ARBA00023034"/>
    </source>
</evidence>
<comment type="subcellular location">
    <subcellularLocation>
        <location evidence="3">Cytoplasmic vesicle</location>
        <location evidence="3">COPII-coated vesicle membrane</location>
        <topology evidence="3">Multi-pass membrane protein</topology>
    </subcellularLocation>
    <subcellularLocation>
        <location evidence="1">Endoplasmic reticulum</location>
    </subcellularLocation>
    <subcellularLocation>
        <location evidence="2">Golgi apparatus membrane</location>
    </subcellularLocation>
</comment>
<dbReference type="InterPro" id="IPR057041">
    <property type="entry name" value="SCAP_N"/>
</dbReference>
<keyword evidence="20" id="KW-1185">Reference proteome</keyword>
<dbReference type="GO" id="GO:0032936">
    <property type="term" value="C:SREBP-SCAP complex"/>
    <property type="evidence" value="ECO:0007669"/>
    <property type="project" value="TreeGrafter"/>
</dbReference>
<dbReference type="SUPFAM" id="SSF82866">
    <property type="entry name" value="Multidrug efflux transporter AcrB transmembrane domain"/>
    <property type="match status" value="1"/>
</dbReference>
<organism evidence="20 21">
    <name type="scientific">Galendromus occidentalis</name>
    <name type="common">western predatory mite</name>
    <dbReference type="NCBI Taxonomy" id="34638"/>
    <lineage>
        <taxon>Eukaryota</taxon>
        <taxon>Metazoa</taxon>
        <taxon>Ecdysozoa</taxon>
        <taxon>Arthropoda</taxon>
        <taxon>Chelicerata</taxon>
        <taxon>Arachnida</taxon>
        <taxon>Acari</taxon>
        <taxon>Parasitiformes</taxon>
        <taxon>Mesostigmata</taxon>
        <taxon>Gamasina</taxon>
        <taxon>Phytoseioidea</taxon>
        <taxon>Phytoseiidae</taxon>
        <taxon>Typhlodrominae</taxon>
        <taxon>Galendromus</taxon>
    </lineage>
</organism>
<evidence type="ECO:0000256" key="8">
    <source>
        <dbReference type="ARBA" id="ARBA00022737"/>
    </source>
</evidence>
<dbReference type="GO" id="GO:0008203">
    <property type="term" value="P:cholesterol metabolic process"/>
    <property type="evidence" value="ECO:0007669"/>
    <property type="project" value="UniProtKB-KW"/>
</dbReference>
<evidence type="ECO:0000256" key="14">
    <source>
        <dbReference type="ARBA" id="ARBA00023166"/>
    </source>
</evidence>
<dbReference type="GeneID" id="100905599"/>
<feature type="transmembrane region" description="Helical" evidence="18">
    <location>
        <begin position="413"/>
        <end position="436"/>
    </location>
</feature>
<keyword evidence="9" id="KW-0256">Endoplasmic reticulum</keyword>
<keyword evidence="18" id="KW-1133">Transmembrane helix</keyword>
<evidence type="ECO:0000256" key="13">
    <source>
        <dbReference type="ARBA" id="ARBA00023136"/>
    </source>
</evidence>
<dbReference type="InterPro" id="IPR011047">
    <property type="entry name" value="Quinoprotein_ADH-like_sf"/>
</dbReference>
<dbReference type="Proteomes" id="UP000694867">
    <property type="component" value="Unplaced"/>
</dbReference>
<dbReference type="InterPro" id="IPR000731">
    <property type="entry name" value="SSD"/>
</dbReference>
<reference evidence="21" key="1">
    <citation type="submission" date="2025-08" db="UniProtKB">
        <authorList>
            <consortium name="RefSeq"/>
        </authorList>
    </citation>
    <scope>IDENTIFICATION</scope>
</reference>
<evidence type="ECO:0000259" key="19">
    <source>
        <dbReference type="PROSITE" id="PS50156"/>
    </source>
</evidence>
<feature type="transmembrane region" description="Helical" evidence="18">
    <location>
        <begin position="262"/>
        <end position="285"/>
    </location>
</feature>
<evidence type="ECO:0000256" key="17">
    <source>
        <dbReference type="PROSITE-ProRule" id="PRU00221"/>
    </source>
</evidence>
<evidence type="ECO:0000256" key="3">
    <source>
        <dbReference type="ARBA" id="ARBA00004557"/>
    </source>
</evidence>
<dbReference type="Pfam" id="PF00400">
    <property type="entry name" value="WD40"/>
    <property type="match status" value="3"/>
</dbReference>
<evidence type="ECO:0000256" key="9">
    <source>
        <dbReference type="ARBA" id="ARBA00022824"/>
    </source>
</evidence>
<dbReference type="SMART" id="SM00320">
    <property type="entry name" value="WD40"/>
    <property type="match status" value="6"/>
</dbReference>
<dbReference type="PANTHER" id="PTHR46378">
    <property type="entry name" value="STEROL REGULATORY ELEMENT-BINDING PROTEIN CLEAVAGE-ACTIVATING PROTEIN"/>
    <property type="match status" value="1"/>
</dbReference>
<keyword evidence="6" id="KW-0153">Cholesterol metabolism</keyword>
<accession>A0AAJ7L652</accession>
<dbReference type="InterPro" id="IPR015943">
    <property type="entry name" value="WD40/YVTN_repeat-like_dom_sf"/>
</dbReference>
<keyword evidence="14" id="KW-1207">Sterol metabolism</keyword>
<dbReference type="GO" id="GO:0000139">
    <property type="term" value="C:Golgi membrane"/>
    <property type="evidence" value="ECO:0007669"/>
    <property type="project" value="UniProtKB-SubCell"/>
</dbReference>
<dbReference type="InterPro" id="IPR030225">
    <property type="entry name" value="SCAP"/>
</dbReference>
<dbReference type="GO" id="GO:0032934">
    <property type="term" value="F:sterol binding"/>
    <property type="evidence" value="ECO:0007669"/>
    <property type="project" value="InterPro"/>
</dbReference>
<keyword evidence="13 18" id="KW-0472">Membrane</keyword>
<evidence type="ECO:0000256" key="5">
    <source>
        <dbReference type="ARBA" id="ARBA00019541"/>
    </source>
</evidence>
<dbReference type="CTD" id="22937"/>
<evidence type="ECO:0000256" key="4">
    <source>
        <dbReference type="ARBA" id="ARBA00007410"/>
    </source>
</evidence>
<dbReference type="GO" id="GO:0005789">
    <property type="term" value="C:endoplasmic reticulum membrane"/>
    <property type="evidence" value="ECO:0007669"/>
    <property type="project" value="InterPro"/>
</dbReference>
<keyword evidence="8" id="KW-0677">Repeat</keyword>
<evidence type="ECO:0000256" key="11">
    <source>
        <dbReference type="ARBA" id="ARBA00023098"/>
    </source>
</evidence>
<feature type="transmembrane region" description="Helical" evidence="18">
    <location>
        <begin position="297"/>
        <end position="323"/>
    </location>
</feature>
<dbReference type="GO" id="GO:0045540">
    <property type="term" value="P:regulation of cholesterol biosynthetic process"/>
    <property type="evidence" value="ECO:0007669"/>
    <property type="project" value="TreeGrafter"/>
</dbReference>
<evidence type="ECO:0000256" key="12">
    <source>
        <dbReference type="ARBA" id="ARBA00023121"/>
    </source>
</evidence>
<keyword evidence="15" id="KW-0753">Steroid metabolism</keyword>
<proteinExistence type="inferred from homology"/>
<name>A0AAJ7L652_9ACAR</name>
<evidence type="ECO:0000256" key="1">
    <source>
        <dbReference type="ARBA" id="ARBA00004240"/>
    </source>
</evidence>
<feature type="repeat" description="WD" evidence="17">
    <location>
        <begin position="718"/>
        <end position="759"/>
    </location>
</feature>
<dbReference type="InterPro" id="IPR001680">
    <property type="entry name" value="WD40_rpt"/>
</dbReference>
<dbReference type="Gene3D" id="2.130.10.10">
    <property type="entry name" value="YVTN repeat-like/Quinoprotein amine dehydrogenase"/>
    <property type="match status" value="2"/>
</dbReference>
<evidence type="ECO:0000256" key="7">
    <source>
        <dbReference type="ARBA" id="ARBA00022574"/>
    </source>
</evidence>
<evidence type="ECO:0000313" key="21">
    <source>
        <dbReference type="RefSeq" id="XP_018497009.1"/>
    </source>
</evidence>
<feature type="transmembrane region" description="Helical" evidence="18">
    <location>
        <begin position="387"/>
        <end position="407"/>
    </location>
</feature>
<dbReference type="Pfam" id="PF12349">
    <property type="entry name" value="Sterol-sensing"/>
    <property type="match status" value="1"/>
</dbReference>
<keyword evidence="7 17" id="KW-0853">WD repeat</keyword>
<evidence type="ECO:0000256" key="6">
    <source>
        <dbReference type="ARBA" id="ARBA00022548"/>
    </source>
</evidence>
<dbReference type="GO" id="GO:0012507">
    <property type="term" value="C:ER to Golgi transport vesicle membrane"/>
    <property type="evidence" value="ECO:0007669"/>
    <property type="project" value="UniProtKB-SubCell"/>
</dbReference>
<dbReference type="RefSeq" id="XP_018497009.1">
    <property type="nucleotide sequence ID" value="XM_018641493.1"/>
</dbReference>
<keyword evidence="10" id="KW-0333">Golgi apparatus</keyword>
<keyword evidence="18" id="KW-0812">Transmembrane</keyword>
<evidence type="ECO:0000256" key="2">
    <source>
        <dbReference type="ARBA" id="ARBA00004394"/>
    </source>
</evidence>
<dbReference type="PROSITE" id="PS50156">
    <property type="entry name" value="SSD"/>
    <property type="match status" value="1"/>
</dbReference>
<evidence type="ECO:0000256" key="15">
    <source>
        <dbReference type="ARBA" id="ARBA00023221"/>
    </source>
</evidence>
<gene>
    <name evidence="21" type="primary">LOC100905599</name>
</gene>